<keyword evidence="2 6" id="KW-0547">Nucleotide-binding</keyword>
<dbReference type="InterPro" id="IPR038363">
    <property type="entry name" value="LepA_C_sf"/>
</dbReference>
<dbReference type="AlphaFoldDB" id="A0A1G1ZKH9"/>
<dbReference type="InterPro" id="IPR035647">
    <property type="entry name" value="EFG_III/V"/>
</dbReference>
<dbReference type="PANTHER" id="PTHR43512">
    <property type="entry name" value="TRANSLATION FACTOR GUF1-RELATED"/>
    <property type="match status" value="1"/>
</dbReference>
<feature type="binding site" evidence="6">
    <location>
        <begin position="16"/>
        <end position="21"/>
    </location>
    <ligand>
        <name>GTP</name>
        <dbReference type="ChEBI" id="CHEBI:37565"/>
    </ligand>
</feature>
<comment type="catalytic activity">
    <reaction evidence="6">
        <text>GTP + H2O = GDP + phosphate + H(+)</text>
        <dbReference type="Rhea" id="RHEA:19669"/>
        <dbReference type="ChEBI" id="CHEBI:15377"/>
        <dbReference type="ChEBI" id="CHEBI:15378"/>
        <dbReference type="ChEBI" id="CHEBI:37565"/>
        <dbReference type="ChEBI" id="CHEBI:43474"/>
        <dbReference type="ChEBI" id="CHEBI:58189"/>
        <dbReference type="EC" id="3.6.5.n1"/>
    </reaction>
</comment>
<feature type="binding site" evidence="6">
    <location>
        <begin position="132"/>
        <end position="135"/>
    </location>
    <ligand>
        <name>GTP</name>
        <dbReference type="ChEBI" id="CHEBI:37565"/>
    </ligand>
</feature>
<comment type="subcellular location">
    <subcellularLocation>
        <location evidence="6">Cell membrane</location>
        <topology evidence="6">Peripheral membrane protein</topology>
        <orientation evidence="6">Cytoplasmic side</orientation>
    </subcellularLocation>
</comment>
<evidence type="ECO:0000256" key="6">
    <source>
        <dbReference type="HAMAP-Rule" id="MF_00071"/>
    </source>
</evidence>
<dbReference type="Gene3D" id="2.40.30.10">
    <property type="entry name" value="Translation factors"/>
    <property type="match status" value="1"/>
</dbReference>
<dbReference type="NCBIfam" id="TIGR00231">
    <property type="entry name" value="small_GTP"/>
    <property type="match status" value="1"/>
</dbReference>
<protein>
    <recommendedName>
        <fullName evidence="6">Elongation factor 4</fullName>
        <shortName evidence="6">EF-4</shortName>
        <ecNumber evidence="6">3.6.5.n1</ecNumber>
    </recommendedName>
    <alternativeName>
        <fullName evidence="6">Ribosomal back-translocase LepA</fullName>
    </alternativeName>
</protein>
<dbReference type="InterPro" id="IPR000640">
    <property type="entry name" value="EFG_V-like"/>
</dbReference>
<name>A0A1G1ZKH9_9BACT</name>
<gene>
    <name evidence="6" type="primary">lepA</name>
    <name evidence="9" type="ORF">A3B92_02560</name>
</gene>
<dbReference type="InterPro" id="IPR027417">
    <property type="entry name" value="P-loop_NTPase"/>
</dbReference>
<dbReference type="Gene3D" id="3.40.50.300">
    <property type="entry name" value="P-loop containing nucleotide triphosphate hydrolases"/>
    <property type="match status" value="1"/>
</dbReference>
<dbReference type="Gene3D" id="3.30.70.2570">
    <property type="entry name" value="Elongation factor 4, C-terminal domain"/>
    <property type="match status" value="1"/>
</dbReference>
<evidence type="ECO:0000256" key="2">
    <source>
        <dbReference type="ARBA" id="ARBA00022741"/>
    </source>
</evidence>
<dbReference type="InterPro" id="IPR031157">
    <property type="entry name" value="G_TR_CS"/>
</dbReference>
<evidence type="ECO:0000313" key="9">
    <source>
        <dbReference type="EMBL" id="OGY64390.1"/>
    </source>
</evidence>
<dbReference type="Gene3D" id="3.30.70.870">
    <property type="entry name" value="Elongation Factor G (Translational Gtpase), domain 3"/>
    <property type="match status" value="1"/>
</dbReference>
<feature type="domain" description="Tr-type G" evidence="8">
    <location>
        <begin position="4"/>
        <end position="185"/>
    </location>
</feature>
<keyword evidence="7" id="KW-0175">Coiled coil</keyword>
<dbReference type="InterPro" id="IPR006297">
    <property type="entry name" value="EF-4"/>
</dbReference>
<dbReference type="GO" id="GO:0043022">
    <property type="term" value="F:ribosome binding"/>
    <property type="evidence" value="ECO:0007669"/>
    <property type="project" value="UniProtKB-UniRule"/>
</dbReference>
<keyword evidence="6" id="KW-1003">Cell membrane</keyword>
<keyword evidence="5 6" id="KW-0342">GTP-binding</keyword>
<dbReference type="SMART" id="SM00838">
    <property type="entry name" value="EFG_C"/>
    <property type="match status" value="1"/>
</dbReference>
<dbReference type="PANTHER" id="PTHR43512:SF4">
    <property type="entry name" value="TRANSLATION FACTOR GUF1 HOMOLOG, CHLOROPLASTIC"/>
    <property type="match status" value="1"/>
</dbReference>
<dbReference type="Pfam" id="PF06421">
    <property type="entry name" value="LepA_C"/>
    <property type="match status" value="1"/>
</dbReference>
<keyword evidence="6" id="KW-0472">Membrane</keyword>
<dbReference type="PROSITE" id="PS00301">
    <property type="entry name" value="G_TR_1"/>
    <property type="match status" value="1"/>
</dbReference>
<evidence type="ECO:0000256" key="1">
    <source>
        <dbReference type="ARBA" id="ARBA00005454"/>
    </source>
</evidence>
<dbReference type="GO" id="GO:0005525">
    <property type="term" value="F:GTP binding"/>
    <property type="evidence" value="ECO:0007669"/>
    <property type="project" value="UniProtKB-UniRule"/>
</dbReference>
<dbReference type="InterPro" id="IPR009000">
    <property type="entry name" value="Transl_B-barrel_sf"/>
</dbReference>
<comment type="similarity">
    <text evidence="1 6">Belongs to the TRAFAC class translation factor GTPase superfamily. Classic translation factor GTPase family. LepA subfamily.</text>
</comment>
<comment type="function">
    <text evidence="6">Required for accurate and efficient protein synthesis under certain stress conditions. May act as a fidelity factor of the translation reaction, by catalyzing a one-codon backward translocation of tRNAs on improperly translocated ribosomes. Back-translocation proceeds from a post-translocation (POST) complex to a pre-translocation (PRE) complex, thus giving elongation factor G a second chance to translocate the tRNAs correctly. Binds to ribosomes in a GTP-dependent manner.</text>
</comment>
<dbReference type="Pfam" id="PF00009">
    <property type="entry name" value="GTP_EFTU"/>
    <property type="match status" value="1"/>
</dbReference>
<keyword evidence="4 6" id="KW-0648">Protein biosynthesis</keyword>
<comment type="caution">
    <text evidence="9">The sequence shown here is derived from an EMBL/GenBank/DDBJ whole genome shotgun (WGS) entry which is preliminary data.</text>
</comment>
<sequence length="619" mass="69172">MALENIRNFCIIAHVDHGKSTLADRFLEITGTVEKRRMKEQYLDQLELERERGITIKMAPVRMTYILNATSYTLNLIDTPGHTDFSYEVSRALAAVEGAILLVDATQGIQAQTLAVFNAAKKSGLTVIGAVNKIDLKSDSLGEVIKSVAELLGVPEEEIFKVSGKTGEGVEDLLKAVIEQMPSPTEAKKIFQALIFDSFYHEHKGIVAAARVFSGNLNSGDDAYLIATNTAFKVKELGHFSPELKSDAKLESGQIGYIATGLKNPDLLKIGDTIINADLRRFFTRINADNIRENPRFDPRESASLALPGYQEPQPVVFVSFYPDDNDDYENLKNDLEKLKLNDSALKFEPDFNEFLGRGFKTGFLGRLHFEITAERLEKEFHIKTVHSFPSVSYKVKTAGNKWIFVNNPKDFPADYSEAMEPVAKLEIIAPEQYMGAVIQLQRNFRLKNIETKNFGNKSILISAELPLVDLISNFDDQLKSVSAGYASLSYEISGFQKTEAAKLEILVAGQIVSGLTRIVHKGDLEREARKTVERLKDLLPRQQFLQAIQAMSGGRIIARENIPAMKKLLGNFGKTGGDRTRKMKLWKKQKRGKGKLKELASKTKIHIPANVFKELLNK</sequence>
<dbReference type="GO" id="GO:0003924">
    <property type="term" value="F:GTPase activity"/>
    <property type="evidence" value="ECO:0007669"/>
    <property type="project" value="UniProtKB-UniRule"/>
</dbReference>
<reference evidence="9 10" key="1">
    <citation type="journal article" date="2016" name="Nat. Commun.">
        <title>Thousands of microbial genomes shed light on interconnected biogeochemical processes in an aquifer system.</title>
        <authorList>
            <person name="Anantharaman K."/>
            <person name="Brown C.T."/>
            <person name="Hug L.A."/>
            <person name="Sharon I."/>
            <person name="Castelle C.J."/>
            <person name="Probst A.J."/>
            <person name="Thomas B.C."/>
            <person name="Singh A."/>
            <person name="Wilkins M.J."/>
            <person name="Karaoz U."/>
            <person name="Brodie E.L."/>
            <person name="Williams K.H."/>
            <person name="Hubbard S.S."/>
            <person name="Banfield J.F."/>
        </authorList>
    </citation>
    <scope>NUCLEOTIDE SEQUENCE [LARGE SCALE GENOMIC DNA]</scope>
</reference>
<organism evidence="9 10">
    <name type="scientific">Candidatus Harrisonbacteria bacterium RIFCSPHIGHO2_02_FULL_42_16</name>
    <dbReference type="NCBI Taxonomy" id="1798404"/>
    <lineage>
        <taxon>Bacteria</taxon>
        <taxon>Candidatus Harrisoniibacteriota</taxon>
    </lineage>
</organism>
<dbReference type="SUPFAM" id="SSF52540">
    <property type="entry name" value="P-loop containing nucleoside triphosphate hydrolases"/>
    <property type="match status" value="1"/>
</dbReference>
<dbReference type="CDD" id="cd01890">
    <property type="entry name" value="LepA"/>
    <property type="match status" value="1"/>
</dbReference>
<dbReference type="GO" id="GO:0045727">
    <property type="term" value="P:positive regulation of translation"/>
    <property type="evidence" value="ECO:0007669"/>
    <property type="project" value="UniProtKB-UniRule"/>
</dbReference>
<dbReference type="EMBL" id="MHJG01000003">
    <property type="protein sequence ID" value="OGY64390.1"/>
    <property type="molecule type" value="Genomic_DNA"/>
</dbReference>
<dbReference type="FunFam" id="3.40.50.300:FF:000078">
    <property type="entry name" value="Elongation factor 4"/>
    <property type="match status" value="1"/>
</dbReference>
<accession>A0A1G1ZKH9</accession>
<dbReference type="InterPro" id="IPR000795">
    <property type="entry name" value="T_Tr_GTP-bd_dom"/>
</dbReference>
<dbReference type="InterPro" id="IPR013842">
    <property type="entry name" value="LepA_CTD"/>
</dbReference>
<dbReference type="HAMAP" id="MF_00071">
    <property type="entry name" value="LepA"/>
    <property type="match status" value="1"/>
</dbReference>
<dbReference type="PRINTS" id="PR00315">
    <property type="entry name" value="ELONGATNFCT"/>
</dbReference>
<dbReference type="InterPro" id="IPR005225">
    <property type="entry name" value="Small_GTP-bd"/>
</dbReference>
<evidence type="ECO:0000256" key="4">
    <source>
        <dbReference type="ARBA" id="ARBA00022917"/>
    </source>
</evidence>
<dbReference type="SUPFAM" id="SSF50447">
    <property type="entry name" value="Translation proteins"/>
    <property type="match status" value="1"/>
</dbReference>
<dbReference type="GO" id="GO:0003746">
    <property type="term" value="F:translation elongation factor activity"/>
    <property type="evidence" value="ECO:0007669"/>
    <property type="project" value="UniProtKB-UniRule"/>
</dbReference>
<evidence type="ECO:0000256" key="7">
    <source>
        <dbReference type="SAM" id="Coils"/>
    </source>
</evidence>
<evidence type="ECO:0000256" key="5">
    <source>
        <dbReference type="ARBA" id="ARBA00023134"/>
    </source>
</evidence>
<dbReference type="Pfam" id="PF00679">
    <property type="entry name" value="EFG_C"/>
    <property type="match status" value="1"/>
</dbReference>
<keyword evidence="3 6" id="KW-0378">Hydrolase</keyword>
<dbReference type="SUPFAM" id="SSF54980">
    <property type="entry name" value="EF-G C-terminal domain-like"/>
    <property type="match status" value="2"/>
</dbReference>
<dbReference type="GO" id="GO:0005886">
    <property type="term" value="C:plasma membrane"/>
    <property type="evidence" value="ECO:0007669"/>
    <property type="project" value="UniProtKB-SubCell"/>
</dbReference>
<proteinExistence type="inferred from homology"/>
<evidence type="ECO:0000256" key="3">
    <source>
        <dbReference type="ARBA" id="ARBA00022801"/>
    </source>
</evidence>
<dbReference type="EC" id="3.6.5.n1" evidence="6"/>
<evidence type="ECO:0000259" key="8">
    <source>
        <dbReference type="PROSITE" id="PS51722"/>
    </source>
</evidence>
<dbReference type="STRING" id="1798404.A3B92_02560"/>
<dbReference type="PROSITE" id="PS51722">
    <property type="entry name" value="G_TR_2"/>
    <property type="match status" value="1"/>
</dbReference>
<feature type="coiled-coil region" evidence="7">
    <location>
        <begin position="322"/>
        <end position="349"/>
    </location>
</feature>
<dbReference type="Proteomes" id="UP000177960">
    <property type="component" value="Unassembled WGS sequence"/>
</dbReference>
<dbReference type="Gene3D" id="3.30.70.240">
    <property type="match status" value="1"/>
</dbReference>
<evidence type="ECO:0000313" key="10">
    <source>
        <dbReference type="Proteomes" id="UP000177960"/>
    </source>
</evidence>